<dbReference type="SUPFAM" id="SSF53448">
    <property type="entry name" value="Nucleotide-diphospho-sugar transferases"/>
    <property type="match status" value="1"/>
</dbReference>
<feature type="domain" description="MobA-like NTP transferase" evidence="1">
    <location>
        <begin position="14"/>
        <end position="246"/>
    </location>
</feature>
<reference evidence="3" key="1">
    <citation type="submission" date="2018-05" db="EMBL/GenBank/DDBJ databases">
        <title>Genome Sequencing of selected type strains of the family Eggerthellaceae.</title>
        <authorList>
            <person name="Danylec N."/>
            <person name="Stoll D.A."/>
            <person name="Doetsch A."/>
            <person name="Huch M."/>
        </authorList>
    </citation>
    <scope>NUCLEOTIDE SEQUENCE [LARGE SCALE GENOMIC DNA]</scope>
    <source>
        <strain evidence="3">DSM 22006</strain>
    </source>
</reference>
<dbReference type="RefSeq" id="WP_123220078.1">
    <property type="nucleotide sequence ID" value="NZ_JACHYQ010000003.1"/>
</dbReference>
<dbReference type="InterPro" id="IPR029044">
    <property type="entry name" value="Nucleotide-diphossugar_trans"/>
</dbReference>
<comment type="caution">
    <text evidence="2">The sequence shown here is derived from an EMBL/GenBank/DDBJ whole genome shotgun (WGS) entry which is preliminary data.</text>
</comment>
<dbReference type="InterPro" id="IPR025877">
    <property type="entry name" value="MobA-like_NTP_Trfase"/>
</dbReference>
<dbReference type="PANTHER" id="PTHR43777">
    <property type="entry name" value="MOLYBDENUM COFACTOR CYTIDYLYLTRANSFERASE"/>
    <property type="match status" value="1"/>
</dbReference>
<keyword evidence="3" id="KW-1185">Reference proteome</keyword>
<dbReference type="AlphaFoldDB" id="A0A3N0I8E7"/>
<accession>A0A3N0I8E7</accession>
<evidence type="ECO:0000313" key="3">
    <source>
        <dbReference type="Proteomes" id="UP000271472"/>
    </source>
</evidence>
<dbReference type="Pfam" id="PF12804">
    <property type="entry name" value="NTP_transf_3"/>
    <property type="match status" value="1"/>
</dbReference>
<dbReference type="EMBL" id="QIBZ01000018">
    <property type="protein sequence ID" value="RNM33291.1"/>
    <property type="molecule type" value="Genomic_DNA"/>
</dbReference>
<gene>
    <name evidence="2" type="ORF">DMP05_08710</name>
</gene>
<evidence type="ECO:0000259" key="1">
    <source>
        <dbReference type="Pfam" id="PF12804"/>
    </source>
</evidence>
<dbReference type="GO" id="GO:0016779">
    <property type="term" value="F:nucleotidyltransferase activity"/>
    <property type="evidence" value="ECO:0007669"/>
    <property type="project" value="UniProtKB-ARBA"/>
</dbReference>
<proteinExistence type="predicted"/>
<sequence length="288" mass="30079">MPHAADNRTLKHGCIVMASGVGVRFGGNKLMAELCGAPLIGHVVRATDDLFSRRVVVTRHADVAALCETLGAQVILHDKPCRNDTVRLGMEAMDGCDTVTFVQGDQPLIRPASIAALLRAAERDAAGAARRDAAGRGVADVAGCDAVSAALADTAEGGVAEDYAMELDAVKCDVDAAAGCDAAESDVAAAAKHDAVECNAAESGVARIWRTSFDGVPGAPVLFPSWAFDELRSLPRGKGGGFVAKTHAECVRTIEVSSEWELFDVDTRDDLEQLQTHVARCGSAGLPR</sequence>
<dbReference type="OrthoDB" id="9800709at2"/>
<dbReference type="GeneID" id="98663211"/>
<name>A0A3N0I8E7_9ACTN</name>
<dbReference type="Gene3D" id="3.90.550.10">
    <property type="entry name" value="Spore Coat Polysaccharide Biosynthesis Protein SpsA, Chain A"/>
    <property type="match status" value="2"/>
</dbReference>
<organism evidence="2 3">
    <name type="scientific">Slackia isoflavoniconvertens</name>
    <dbReference type="NCBI Taxonomy" id="572010"/>
    <lineage>
        <taxon>Bacteria</taxon>
        <taxon>Bacillati</taxon>
        <taxon>Actinomycetota</taxon>
        <taxon>Coriobacteriia</taxon>
        <taxon>Eggerthellales</taxon>
        <taxon>Eggerthellaceae</taxon>
        <taxon>Slackia</taxon>
    </lineage>
</organism>
<evidence type="ECO:0000313" key="2">
    <source>
        <dbReference type="EMBL" id="RNM33291.1"/>
    </source>
</evidence>
<protein>
    <recommendedName>
        <fullName evidence="1">MobA-like NTP transferase domain-containing protein</fullName>
    </recommendedName>
</protein>
<dbReference type="PANTHER" id="PTHR43777:SF1">
    <property type="entry name" value="MOLYBDENUM COFACTOR CYTIDYLYLTRANSFERASE"/>
    <property type="match status" value="1"/>
</dbReference>
<dbReference type="Proteomes" id="UP000271472">
    <property type="component" value="Unassembled WGS sequence"/>
</dbReference>